<gene>
    <name evidence="2" type="ORF">BXT84_12825</name>
</gene>
<feature type="coiled-coil region" evidence="1">
    <location>
        <begin position="7"/>
        <end position="96"/>
    </location>
</feature>
<dbReference type="Proteomes" id="UP000325292">
    <property type="component" value="Chromosome"/>
</dbReference>
<dbReference type="EMBL" id="CP019454">
    <property type="protein sequence ID" value="AUW94719.1"/>
    <property type="molecule type" value="Genomic_DNA"/>
</dbReference>
<evidence type="ECO:0000313" key="2">
    <source>
        <dbReference type="EMBL" id="AUW94719.1"/>
    </source>
</evidence>
<protein>
    <submittedName>
        <fullName evidence="2">Uncharacterized protein</fullName>
    </submittedName>
</protein>
<keyword evidence="3" id="KW-1185">Reference proteome</keyword>
<organism evidence="2 3">
    <name type="scientific">Sulfobacillus thermotolerans</name>
    <dbReference type="NCBI Taxonomy" id="338644"/>
    <lineage>
        <taxon>Bacteria</taxon>
        <taxon>Bacillati</taxon>
        <taxon>Bacillota</taxon>
        <taxon>Clostridia</taxon>
        <taxon>Eubacteriales</taxon>
        <taxon>Clostridiales Family XVII. Incertae Sedis</taxon>
        <taxon>Sulfobacillus</taxon>
    </lineage>
</organism>
<reference evidence="2 3" key="1">
    <citation type="journal article" date="2019" name="Sci. Rep.">
        <title>Sulfobacillus thermotolerans: new insights into resistance and metabolic capacities of acidophilic chemolithotrophs.</title>
        <authorList>
            <person name="Panyushkina A.E."/>
            <person name="Babenko V.V."/>
            <person name="Nikitina A.S."/>
            <person name="Selezneva O.V."/>
            <person name="Tsaplina I.A."/>
            <person name="Letarova M.A."/>
            <person name="Kostryukova E.S."/>
            <person name="Letarov A.V."/>
        </authorList>
    </citation>
    <scope>NUCLEOTIDE SEQUENCE [LARGE SCALE GENOMIC DNA]</scope>
    <source>
        <strain evidence="2 3">Kr1</strain>
    </source>
</reference>
<evidence type="ECO:0000256" key="1">
    <source>
        <dbReference type="SAM" id="Coils"/>
    </source>
</evidence>
<name>A0ABN5H492_9FIRM</name>
<sequence>MQQVGQAEKDAEKLEYLQSQIQNLNSELVESERALKILEDEVAAVQALESTYREELEKLMRARERRSDLDQKITERQRLAAEESQLIHDITQLENRQLELQKNDIAAEQALITAQANYEEAAA</sequence>
<evidence type="ECO:0000313" key="3">
    <source>
        <dbReference type="Proteomes" id="UP000325292"/>
    </source>
</evidence>
<proteinExistence type="predicted"/>
<keyword evidence="1" id="KW-0175">Coiled coil</keyword>
<accession>A0ABN5H492</accession>